<dbReference type="Proteomes" id="UP000005240">
    <property type="component" value="Unassembled WGS sequence"/>
</dbReference>
<dbReference type="EnsemblFungi" id="PTTG_04152-t43_1">
    <property type="protein sequence ID" value="PTTG_04152-t43_1-p1"/>
    <property type="gene ID" value="PTTG_04152"/>
</dbReference>
<keyword evidence="3" id="KW-1185">Reference proteome</keyword>
<protein>
    <submittedName>
        <fullName evidence="1 2">Uncharacterized protein</fullName>
    </submittedName>
</protein>
<evidence type="ECO:0000313" key="1">
    <source>
        <dbReference type="EMBL" id="OAV95629.1"/>
    </source>
</evidence>
<reference evidence="1" key="1">
    <citation type="submission" date="2009-11" db="EMBL/GenBank/DDBJ databases">
        <authorList>
            <consortium name="The Broad Institute Genome Sequencing Platform"/>
            <person name="Ward D."/>
            <person name="Feldgarden M."/>
            <person name="Earl A."/>
            <person name="Young S.K."/>
            <person name="Zeng Q."/>
            <person name="Koehrsen M."/>
            <person name="Alvarado L."/>
            <person name="Berlin A."/>
            <person name="Bochicchio J."/>
            <person name="Borenstein D."/>
            <person name="Chapman S.B."/>
            <person name="Chen Z."/>
            <person name="Engels R."/>
            <person name="Freedman E."/>
            <person name="Gellesch M."/>
            <person name="Goldberg J."/>
            <person name="Griggs A."/>
            <person name="Gujja S."/>
            <person name="Heilman E."/>
            <person name="Heiman D."/>
            <person name="Hepburn T."/>
            <person name="Howarth C."/>
            <person name="Jen D."/>
            <person name="Larson L."/>
            <person name="Lewis B."/>
            <person name="Mehta T."/>
            <person name="Park D."/>
            <person name="Pearson M."/>
            <person name="Roberts A."/>
            <person name="Saif S."/>
            <person name="Shea T."/>
            <person name="Shenoy N."/>
            <person name="Sisk P."/>
            <person name="Stolte C."/>
            <person name="Sykes S."/>
            <person name="Thomson T."/>
            <person name="Walk T."/>
            <person name="White J."/>
            <person name="Yandava C."/>
            <person name="Izard J."/>
            <person name="Baranova O.V."/>
            <person name="Blanton J.M."/>
            <person name="Tanner A.C."/>
            <person name="Dewhirst F.E."/>
            <person name="Haas B."/>
            <person name="Nusbaum C."/>
            <person name="Birren B."/>
        </authorList>
    </citation>
    <scope>NUCLEOTIDE SEQUENCE [LARGE SCALE GENOMIC DNA]</scope>
    <source>
        <strain evidence="1">1-1 BBBD Race 1</strain>
    </source>
</reference>
<dbReference type="EMBL" id="ADAS02000027">
    <property type="protein sequence ID" value="OAV95629.1"/>
    <property type="molecule type" value="Genomic_DNA"/>
</dbReference>
<evidence type="ECO:0000313" key="3">
    <source>
        <dbReference type="Proteomes" id="UP000005240"/>
    </source>
</evidence>
<reference evidence="2" key="4">
    <citation type="submission" date="2025-05" db="UniProtKB">
        <authorList>
            <consortium name="EnsemblFungi"/>
        </authorList>
    </citation>
    <scope>IDENTIFICATION</scope>
    <source>
        <strain evidence="2">isolate 1-1 / race 1 (BBBD)</strain>
    </source>
</reference>
<gene>
    <name evidence="1" type="ORF">PTTG_04152</name>
</gene>
<sequence length="178" mass="20581">MSQIYAKHPPNTKYLSKWPVYIDPTDPSRIYIPLTTLNTQLWAHDILKEVKGVDYFTPPSALRFKKLSAHKKRKLSHHVVEEATPPPRKSSPAKALENSLVAEPDKNLMAQYLEFVKIQESKRDEVLRILKEEDVIHPRFFELDSITPADMKSWGFTAGIITQLQDNVKKFEKSRTPQ</sequence>
<dbReference type="OrthoDB" id="2513363at2759"/>
<dbReference type="VEuPathDB" id="FungiDB:PTTG_04152"/>
<accession>A0A0C4ETM3</accession>
<name>A0A0C4ETM3_PUCT1</name>
<reference evidence="1" key="2">
    <citation type="submission" date="2016-05" db="EMBL/GenBank/DDBJ databases">
        <title>Comparative analysis highlights variable genome content of wheat rusts and divergence of the mating loci.</title>
        <authorList>
            <person name="Cuomo C.A."/>
            <person name="Bakkeren G."/>
            <person name="Szabo L."/>
            <person name="Khalil H."/>
            <person name="Joly D."/>
            <person name="Goldberg J."/>
            <person name="Young S."/>
            <person name="Zeng Q."/>
            <person name="Fellers J."/>
        </authorList>
    </citation>
    <scope>NUCLEOTIDE SEQUENCE [LARGE SCALE GENOMIC DNA]</scope>
    <source>
        <strain evidence="1">1-1 BBBD Race 1</strain>
    </source>
</reference>
<organism evidence="1">
    <name type="scientific">Puccinia triticina (isolate 1-1 / race 1 (BBBD))</name>
    <name type="common">Brown leaf rust fungus</name>
    <dbReference type="NCBI Taxonomy" id="630390"/>
    <lineage>
        <taxon>Eukaryota</taxon>
        <taxon>Fungi</taxon>
        <taxon>Dikarya</taxon>
        <taxon>Basidiomycota</taxon>
        <taxon>Pucciniomycotina</taxon>
        <taxon>Pucciniomycetes</taxon>
        <taxon>Pucciniales</taxon>
        <taxon>Pucciniaceae</taxon>
        <taxon>Puccinia</taxon>
    </lineage>
</organism>
<proteinExistence type="predicted"/>
<evidence type="ECO:0000313" key="2">
    <source>
        <dbReference type="EnsemblFungi" id="PTTG_04152-t43_1-p1"/>
    </source>
</evidence>
<dbReference type="AlphaFoldDB" id="A0A0C4ETM3"/>
<reference evidence="2 3" key="3">
    <citation type="journal article" date="2017" name="G3 (Bethesda)">
        <title>Comparative analysis highlights variable genome content of wheat rusts and divergence of the mating loci.</title>
        <authorList>
            <person name="Cuomo C.A."/>
            <person name="Bakkeren G."/>
            <person name="Khalil H.B."/>
            <person name="Panwar V."/>
            <person name="Joly D."/>
            <person name="Linning R."/>
            <person name="Sakthikumar S."/>
            <person name="Song X."/>
            <person name="Adiconis X."/>
            <person name="Fan L."/>
            <person name="Goldberg J.M."/>
            <person name="Levin J.Z."/>
            <person name="Young S."/>
            <person name="Zeng Q."/>
            <person name="Anikster Y."/>
            <person name="Bruce M."/>
            <person name="Wang M."/>
            <person name="Yin C."/>
            <person name="McCallum B."/>
            <person name="Szabo L.J."/>
            <person name="Hulbert S."/>
            <person name="Chen X."/>
            <person name="Fellers J.P."/>
        </authorList>
    </citation>
    <scope>NUCLEOTIDE SEQUENCE</scope>
    <source>
        <strain evidence="2">isolate 1-1 / race 1 (BBBD)</strain>
        <strain evidence="3">Isolate 1-1 / race 1 (BBBD)</strain>
    </source>
</reference>